<dbReference type="AlphaFoldDB" id="A0A4U0P6G0"/>
<dbReference type="SMART" id="SM00640">
    <property type="entry name" value="Glyco_32"/>
    <property type="match status" value="1"/>
</dbReference>
<dbReference type="Gene3D" id="2.60.120.560">
    <property type="entry name" value="Exo-inulinase, domain 1"/>
    <property type="match status" value="1"/>
</dbReference>
<evidence type="ECO:0000256" key="1">
    <source>
        <dbReference type="ARBA" id="ARBA00009902"/>
    </source>
</evidence>
<dbReference type="InterPro" id="IPR018053">
    <property type="entry name" value="Glyco_hydro_32_AS"/>
</dbReference>
<dbReference type="PANTHER" id="PTHR42800">
    <property type="entry name" value="EXOINULINASE INUD (AFU_ORTHOLOGUE AFUA_5G00480)"/>
    <property type="match status" value="1"/>
</dbReference>
<reference evidence="7 8" key="1">
    <citation type="submission" date="2019-04" db="EMBL/GenBank/DDBJ databases">
        <title>Sphingobacterium olei sp. nov., isolated from oil-contaminated soil.</title>
        <authorList>
            <person name="Liu B."/>
        </authorList>
    </citation>
    <scope>NUCLEOTIDE SEQUENCE [LARGE SCALE GENOMIC DNA]</scope>
    <source>
        <strain evidence="7 8">HAL-9</strain>
    </source>
</reference>
<dbReference type="PROSITE" id="PS00609">
    <property type="entry name" value="GLYCOSYL_HYDROL_F32"/>
    <property type="match status" value="1"/>
</dbReference>
<sequence length="503" mass="56767">MVMIRYISTIVILMVLNACNGPSNEEAQLEDYRPAYHFTPKKGWMNDPNGLVFIDGVYHLFFQHNPDSTVWGPMHWGHATSTDLIHWEEQPIALFPDSLGTIFSGSAVIDRDNTAGFGKDALVAIFTHHNHDIEKQQTGLHQYQSIAYSLDKGITWTKYSGNPVLPNPGIWDFRDPKVMWHEEGQQWIMTLATKQTITFYGSKNLKEWTRLSEFGENIGAHGGVWECPDLLQFATPEGDKWVLLVSINPGGPNAGSATQYFVGDFDGKTFTTTQQDIKWMDYGPDNYAGVTFSNTANRKILIGWMSNWEYANVVPASTWRSGMTIARELGLEEHDGQWLLTAVPVKELDRVLEDSDVIERIDVEKELDLSTEVMPLNNTFEGSFVMQKTTGFEIQLANESGEQLSFGYDQSKNEYYIDRSKAGDASFNETFPKRAVAARIGSPAPLAFRFLIDRNSIEIFADQGKINMSALFFAKDAFSKMNFRVDDLTTIENLQVKGVNVKK</sequence>
<evidence type="ECO:0000256" key="2">
    <source>
        <dbReference type="ARBA" id="ARBA00022801"/>
    </source>
</evidence>
<dbReference type="InterPro" id="IPR013189">
    <property type="entry name" value="Glyco_hydro_32_C"/>
</dbReference>
<dbReference type="GO" id="GO:0004575">
    <property type="term" value="F:sucrose alpha-glucosidase activity"/>
    <property type="evidence" value="ECO:0007669"/>
    <property type="project" value="TreeGrafter"/>
</dbReference>
<comment type="similarity">
    <text evidence="1 4">Belongs to the glycosyl hydrolase 32 family.</text>
</comment>
<dbReference type="Pfam" id="PF08244">
    <property type="entry name" value="Glyco_hydro_32C"/>
    <property type="match status" value="1"/>
</dbReference>
<dbReference type="SUPFAM" id="SSF49899">
    <property type="entry name" value="Concanavalin A-like lectins/glucanases"/>
    <property type="match status" value="1"/>
</dbReference>
<dbReference type="OrthoDB" id="9759709at2"/>
<evidence type="ECO:0000313" key="8">
    <source>
        <dbReference type="Proteomes" id="UP000306808"/>
    </source>
</evidence>
<keyword evidence="2 4" id="KW-0378">Hydrolase</keyword>
<dbReference type="EMBL" id="SUME01000001">
    <property type="protein sequence ID" value="TJZ63025.1"/>
    <property type="molecule type" value="Genomic_DNA"/>
</dbReference>
<evidence type="ECO:0000256" key="4">
    <source>
        <dbReference type="RuleBase" id="RU362110"/>
    </source>
</evidence>
<dbReference type="InterPro" id="IPR013148">
    <property type="entry name" value="Glyco_hydro_32_N"/>
</dbReference>
<dbReference type="Proteomes" id="UP000306808">
    <property type="component" value="Unassembled WGS sequence"/>
</dbReference>
<dbReference type="CDD" id="cd18622">
    <property type="entry name" value="GH32_Inu-like"/>
    <property type="match status" value="1"/>
</dbReference>
<feature type="domain" description="Glycosyl hydrolase family 32 C-terminal" evidence="6">
    <location>
        <begin position="370"/>
        <end position="496"/>
    </location>
</feature>
<evidence type="ECO:0000259" key="6">
    <source>
        <dbReference type="Pfam" id="PF08244"/>
    </source>
</evidence>
<accession>A0A4U0P6G0</accession>
<evidence type="ECO:0000313" key="7">
    <source>
        <dbReference type="EMBL" id="TJZ63025.1"/>
    </source>
</evidence>
<dbReference type="PANTHER" id="PTHR42800:SF1">
    <property type="entry name" value="EXOINULINASE INUD (AFU_ORTHOLOGUE AFUA_5G00480)"/>
    <property type="match status" value="1"/>
</dbReference>
<protein>
    <submittedName>
        <fullName evidence="7">Glycoside hydrolase family 32 protein</fullName>
    </submittedName>
</protein>
<keyword evidence="3 4" id="KW-0326">Glycosidase</keyword>
<name>A0A4U0P6G0_9SPHI</name>
<dbReference type="SUPFAM" id="SSF75005">
    <property type="entry name" value="Arabinanase/levansucrase/invertase"/>
    <property type="match status" value="1"/>
</dbReference>
<keyword evidence="8" id="KW-1185">Reference proteome</keyword>
<organism evidence="7 8">
    <name type="scientific">Sphingobacterium olei</name>
    <dbReference type="NCBI Taxonomy" id="2571155"/>
    <lineage>
        <taxon>Bacteria</taxon>
        <taxon>Pseudomonadati</taxon>
        <taxon>Bacteroidota</taxon>
        <taxon>Sphingobacteriia</taxon>
        <taxon>Sphingobacteriales</taxon>
        <taxon>Sphingobacteriaceae</taxon>
        <taxon>Sphingobacterium</taxon>
    </lineage>
</organism>
<feature type="domain" description="Glycosyl hydrolase family 32 N-terminal" evidence="5">
    <location>
        <begin position="37"/>
        <end position="337"/>
    </location>
</feature>
<comment type="caution">
    <text evidence="7">The sequence shown here is derived from an EMBL/GenBank/DDBJ whole genome shotgun (WGS) entry which is preliminary data.</text>
</comment>
<evidence type="ECO:0000259" key="5">
    <source>
        <dbReference type="Pfam" id="PF00251"/>
    </source>
</evidence>
<gene>
    <name evidence="7" type="ORF">FAZ15_01635</name>
</gene>
<dbReference type="GO" id="GO:0005737">
    <property type="term" value="C:cytoplasm"/>
    <property type="evidence" value="ECO:0007669"/>
    <property type="project" value="TreeGrafter"/>
</dbReference>
<evidence type="ECO:0000256" key="3">
    <source>
        <dbReference type="ARBA" id="ARBA00023295"/>
    </source>
</evidence>
<dbReference type="InterPro" id="IPR001362">
    <property type="entry name" value="Glyco_hydro_32"/>
</dbReference>
<dbReference type="InterPro" id="IPR013320">
    <property type="entry name" value="ConA-like_dom_sf"/>
</dbReference>
<proteinExistence type="inferred from homology"/>
<dbReference type="Pfam" id="PF00251">
    <property type="entry name" value="Glyco_hydro_32N"/>
    <property type="match status" value="1"/>
</dbReference>
<dbReference type="GO" id="GO:0005987">
    <property type="term" value="P:sucrose catabolic process"/>
    <property type="evidence" value="ECO:0007669"/>
    <property type="project" value="TreeGrafter"/>
</dbReference>
<dbReference type="Gene3D" id="2.115.10.20">
    <property type="entry name" value="Glycosyl hydrolase domain, family 43"/>
    <property type="match status" value="1"/>
</dbReference>
<dbReference type="InterPro" id="IPR023296">
    <property type="entry name" value="Glyco_hydro_beta-prop_sf"/>
</dbReference>